<evidence type="ECO:0000256" key="2">
    <source>
        <dbReference type="ARBA" id="ARBA00008520"/>
    </source>
</evidence>
<dbReference type="CDD" id="cd13585">
    <property type="entry name" value="PBP2_TMBP_like"/>
    <property type="match status" value="1"/>
</dbReference>
<dbReference type="InterPro" id="IPR050490">
    <property type="entry name" value="Bact_solute-bd_prot1"/>
</dbReference>
<dbReference type="AlphaFoldDB" id="A0A3N2C8H1"/>
<keyword evidence="4 5" id="KW-0732">Signal</keyword>
<dbReference type="RefSeq" id="WP_085511542.1">
    <property type="nucleotide sequence ID" value="NZ_FXAP01000002.1"/>
</dbReference>
<comment type="caution">
    <text evidence="6">The sequence shown here is derived from an EMBL/GenBank/DDBJ whole genome shotgun (WGS) entry which is preliminary data.</text>
</comment>
<comment type="subcellular location">
    <subcellularLocation>
        <location evidence="1">Cell envelope</location>
    </subcellularLocation>
</comment>
<dbReference type="GO" id="GO:0030313">
    <property type="term" value="C:cell envelope"/>
    <property type="evidence" value="ECO:0007669"/>
    <property type="project" value="UniProtKB-SubCell"/>
</dbReference>
<dbReference type="EMBL" id="RKHL01000001">
    <property type="protein sequence ID" value="ROR83777.1"/>
    <property type="molecule type" value="Genomic_DNA"/>
</dbReference>
<evidence type="ECO:0000313" key="6">
    <source>
        <dbReference type="EMBL" id="ROR83777.1"/>
    </source>
</evidence>
<proteinExistence type="inferred from homology"/>
<evidence type="ECO:0000256" key="4">
    <source>
        <dbReference type="ARBA" id="ARBA00022729"/>
    </source>
</evidence>
<sequence>MLKRHAALAIAAASALMLSGCAAGSTERTTVTVRVWDSAVADAYETSFAAFERENPDIRVRVDVVEWADYWTKLRTDVAAETAPDVFWLNNSYLAGYADSGSVLDVGQTLGKDASKDWAPSVVSQFTRNDKLWAVPQLSDAGIAVYYNADLLDAAGVKPAELEEATWSPDATKDTFLPLAKKLTKDAAGVSADQPGFNPAAPATYGTGLGYDLQAVLLPFIGSNGGKYQDGDDFAFNDPKTSESVSYLVNAINGAKVAPPAASTNADGDFARDAFLQGKVAMFQSGLYSLKAVHDGADFRWGVAELPAGPAGKVSVTNGIAAAGNAATKHPDQVKKVLAWLGSAEGNAPVGASGSAVPAVTAAQKQYFDYWKGQDVDVQPFFDVIADDAKTIAPPTGAGYAKGLAAYDPIFKEIFAGTTPVADGLKKAQEAANAAIND</sequence>
<dbReference type="PROSITE" id="PS51257">
    <property type="entry name" value="PROKAR_LIPOPROTEIN"/>
    <property type="match status" value="1"/>
</dbReference>
<organism evidence="6 7">
    <name type="scientific">Plantibacter flavus</name>
    <dbReference type="NCBI Taxonomy" id="150123"/>
    <lineage>
        <taxon>Bacteria</taxon>
        <taxon>Bacillati</taxon>
        <taxon>Actinomycetota</taxon>
        <taxon>Actinomycetes</taxon>
        <taxon>Micrococcales</taxon>
        <taxon>Microbacteriaceae</taxon>
        <taxon>Plantibacter</taxon>
    </lineage>
</organism>
<keyword evidence="7" id="KW-1185">Reference proteome</keyword>
<evidence type="ECO:0000256" key="3">
    <source>
        <dbReference type="ARBA" id="ARBA00022448"/>
    </source>
</evidence>
<comment type="similarity">
    <text evidence="2">Belongs to the bacterial solute-binding protein 1 family.</text>
</comment>
<feature type="signal peptide" evidence="5">
    <location>
        <begin position="1"/>
        <end position="22"/>
    </location>
</feature>
<dbReference type="InterPro" id="IPR006059">
    <property type="entry name" value="SBP"/>
</dbReference>
<reference evidence="6 7" key="1">
    <citation type="submission" date="2018-11" db="EMBL/GenBank/DDBJ databases">
        <title>Sequencing the genomes of 1000 actinobacteria strains.</title>
        <authorList>
            <person name="Klenk H.-P."/>
        </authorList>
    </citation>
    <scope>NUCLEOTIDE SEQUENCE [LARGE SCALE GENOMIC DNA]</scope>
    <source>
        <strain evidence="6 7">DSM 14012</strain>
    </source>
</reference>
<name>A0A3N2C8H1_9MICO</name>
<dbReference type="Pfam" id="PF01547">
    <property type="entry name" value="SBP_bac_1"/>
    <property type="match status" value="1"/>
</dbReference>
<protein>
    <submittedName>
        <fullName evidence="6">Carbohydrate ABC transporter substrate-binding protein (CUT1 family)</fullName>
    </submittedName>
</protein>
<dbReference type="Proteomes" id="UP000266915">
    <property type="component" value="Unassembled WGS sequence"/>
</dbReference>
<dbReference type="Gene3D" id="3.40.190.10">
    <property type="entry name" value="Periplasmic binding protein-like II"/>
    <property type="match status" value="1"/>
</dbReference>
<dbReference type="SUPFAM" id="SSF53850">
    <property type="entry name" value="Periplasmic binding protein-like II"/>
    <property type="match status" value="1"/>
</dbReference>
<accession>A0A3N2C8H1</accession>
<evidence type="ECO:0000313" key="7">
    <source>
        <dbReference type="Proteomes" id="UP000266915"/>
    </source>
</evidence>
<feature type="chain" id="PRO_5038993283" evidence="5">
    <location>
        <begin position="23"/>
        <end position="438"/>
    </location>
</feature>
<dbReference type="PANTHER" id="PTHR43649:SF31">
    <property type="entry name" value="SN-GLYCEROL-3-PHOSPHATE-BINDING PERIPLASMIC PROTEIN UGPB"/>
    <property type="match status" value="1"/>
</dbReference>
<evidence type="ECO:0000256" key="5">
    <source>
        <dbReference type="SAM" id="SignalP"/>
    </source>
</evidence>
<keyword evidence="3" id="KW-0813">Transport</keyword>
<gene>
    <name evidence="6" type="ORF">EDD42_3894</name>
</gene>
<evidence type="ECO:0000256" key="1">
    <source>
        <dbReference type="ARBA" id="ARBA00004196"/>
    </source>
</evidence>
<dbReference type="PANTHER" id="PTHR43649">
    <property type="entry name" value="ARABINOSE-BINDING PROTEIN-RELATED"/>
    <property type="match status" value="1"/>
</dbReference>